<protein>
    <submittedName>
        <fullName evidence="2">Pilus assembly protein</fullName>
    </submittedName>
</protein>
<keyword evidence="1" id="KW-1133">Transmembrane helix</keyword>
<keyword evidence="1" id="KW-0472">Membrane</keyword>
<organism evidence="2 3">
    <name type="scientific">Pyxidicoccus fallax</name>
    <dbReference type="NCBI Taxonomy" id="394095"/>
    <lineage>
        <taxon>Bacteria</taxon>
        <taxon>Pseudomonadati</taxon>
        <taxon>Myxococcota</taxon>
        <taxon>Myxococcia</taxon>
        <taxon>Myxococcales</taxon>
        <taxon>Cystobacterineae</taxon>
        <taxon>Myxococcaceae</taxon>
        <taxon>Pyxidicoccus</taxon>
    </lineage>
</organism>
<keyword evidence="1" id="KW-0812">Transmembrane</keyword>
<comment type="caution">
    <text evidence="2">The sequence shown here is derived from an EMBL/GenBank/DDBJ whole genome shotgun (WGS) entry which is preliminary data.</text>
</comment>
<sequence>MASLRSRTPRRARGAATVEFAVSLLVLIPVLLYAIYAGELFLAGTRAQEAEITAGWDLTAYRMHDYLGGDTGGPGGEGEDSGAATRRRVIQTVPPRLEQELKGLDSYHRNASTREGRRMLLSEQSLRRLGCQPFNVEGGDRYPLRTFEGIPNGVRHYLHRGSYMACRAEVGFRSPYMPGTMREGFMSRVDLLPERLRNGFTMCGVGRSLRGCDGAGFLILTDDWGLEDSRESRVAAREEEKNERYYRVGNSVYHRSPEPVEDPEQGGLLEGGWGARQVRTTMDFLLDTRKDYGLTSDFKFGFTNPSSEATRFPVDEGMDRGHLTPWDDGEGTFLGGEEVNRDAHHFLGHPDEDFNQP</sequence>
<gene>
    <name evidence="2" type="ORF">HG543_04825</name>
</gene>
<dbReference type="RefSeq" id="WP_169343484.1">
    <property type="nucleotide sequence ID" value="NZ_JABBJJ010000014.1"/>
</dbReference>
<dbReference type="EMBL" id="JABBJJ010000014">
    <property type="protein sequence ID" value="NMO14184.1"/>
    <property type="molecule type" value="Genomic_DNA"/>
</dbReference>
<proteinExistence type="predicted"/>
<feature type="transmembrane region" description="Helical" evidence="1">
    <location>
        <begin position="12"/>
        <end position="36"/>
    </location>
</feature>
<dbReference type="Proteomes" id="UP000518300">
    <property type="component" value="Unassembled WGS sequence"/>
</dbReference>
<accession>A0A848L686</accession>
<evidence type="ECO:0000256" key="1">
    <source>
        <dbReference type="SAM" id="Phobius"/>
    </source>
</evidence>
<keyword evidence="3" id="KW-1185">Reference proteome</keyword>
<name>A0A848L686_9BACT</name>
<dbReference type="AlphaFoldDB" id="A0A848L686"/>
<reference evidence="2 3" key="1">
    <citation type="submission" date="2020-04" db="EMBL/GenBank/DDBJ databases">
        <title>Draft genome of Pyxidicoccus fallax type strain.</title>
        <authorList>
            <person name="Whitworth D.E."/>
        </authorList>
    </citation>
    <scope>NUCLEOTIDE SEQUENCE [LARGE SCALE GENOMIC DNA]</scope>
    <source>
        <strain evidence="2 3">DSM 14698</strain>
    </source>
</reference>
<evidence type="ECO:0000313" key="3">
    <source>
        <dbReference type="Proteomes" id="UP000518300"/>
    </source>
</evidence>
<evidence type="ECO:0000313" key="2">
    <source>
        <dbReference type="EMBL" id="NMO14184.1"/>
    </source>
</evidence>